<protein>
    <submittedName>
        <fullName evidence="7">FAD-binding dehydrogenase</fullName>
    </submittedName>
</protein>
<sequence length="528" mass="56429">MQKFDAVVIGSGLGGLTAGAQLAKAGYAVLLLERNFSLGGAASVYRVGSLTIEASLHQTSDARHPRDVKHRILKELGILDELEFLPTDAVHKVRGGPVGEPFALPAGFDAAHDALAERFPDKRHAIRDFLNDVERIHDSLWNLREARDGASIAKFQRALWELEPAARDWNATLDEVLERCFGAGEAVKCALGANLLYFGDDPRRIWWVYYALAQGANIASGTAYIKGGSRQLSLKLAKVITKAGGVVRLGREASAILTNAQGGVTGVRHVARKAGGDEEEVLAPVVLANCAPHVAAEILPEAQREAMEAAFGGRPLSTSLFCANFGLSARPETIGMREYCEIVLPEGMTRFSQYAEGAEALGSNPDAALPPYAIANFTAVDSGLWDEPPHLVAVLGLDRLANWKGLAREEAVARRDAWLGAIEKRLDRDHPGFADLVKERVFLNAHSMAGYLRTPEGAVYGFEPLPPEATILAGFPRTPATPVGGLYLASAFGGEHGFNGAILSGAEAARLAARDLESRRLDSGGSGC</sequence>
<evidence type="ECO:0000259" key="6">
    <source>
        <dbReference type="Pfam" id="PF01593"/>
    </source>
</evidence>
<dbReference type="InterPro" id="IPR002937">
    <property type="entry name" value="Amino_oxidase"/>
</dbReference>
<accession>A0A1W6MXN1</accession>
<gene>
    <name evidence="7" type="ORF">B1812_16130</name>
</gene>
<keyword evidence="4" id="KW-0521">NADP</keyword>
<keyword evidence="3" id="KW-0274">FAD</keyword>
<reference evidence="7 8" key="1">
    <citation type="submission" date="2017-02" db="EMBL/GenBank/DDBJ databases">
        <authorList>
            <person name="Peterson S.W."/>
        </authorList>
    </citation>
    <scope>NUCLEOTIDE SEQUENCE [LARGE SCALE GENOMIC DNA]</scope>
    <source>
        <strain evidence="7 8">S285</strain>
    </source>
</reference>
<dbReference type="InterPro" id="IPR052206">
    <property type="entry name" value="Retinol_saturase"/>
</dbReference>
<dbReference type="Gene3D" id="3.50.50.60">
    <property type="entry name" value="FAD/NAD(P)-binding domain"/>
    <property type="match status" value="2"/>
</dbReference>
<keyword evidence="2" id="KW-0732">Signal</keyword>
<proteinExistence type="predicted"/>
<dbReference type="PANTHER" id="PTHR46091:SF3">
    <property type="entry name" value="AMINE OXIDASE DOMAIN-CONTAINING PROTEIN"/>
    <property type="match status" value="1"/>
</dbReference>
<dbReference type="Pfam" id="PF01593">
    <property type="entry name" value="Amino_oxidase"/>
    <property type="match status" value="1"/>
</dbReference>
<dbReference type="RefSeq" id="WP_085772483.1">
    <property type="nucleotide sequence ID" value="NZ_AP027149.1"/>
</dbReference>
<name>A0A1W6MXN1_9HYPH</name>
<evidence type="ECO:0000256" key="2">
    <source>
        <dbReference type="ARBA" id="ARBA00022729"/>
    </source>
</evidence>
<evidence type="ECO:0000256" key="3">
    <source>
        <dbReference type="ARBA" id="ARBA00022827"/>
    </source>
</evidence>
<organism evidence="7 8">
    <name type="scientific">Methylocystis bryophila</name>
    <dbReference type="NCBI Taxonomy" id="655015"/>
    <lineage>
        <taxon>Bacteria</taxon>
        <taxon>Pseudomonadati</taxon>
        <taxon>Pseudomonadota</taxon>
        <taxon>Alphaproteobacteria</taxon>
        <taxon>Hyphomicrobiales</taxon>
        <taxon>Methylocystaceae</taxon>
        <taxon>Methylocystis</taxon>
    </lineage>
</organism>
<dbReference type="InterPro" id="IPR036188">
    <property type="entry name" value="FAD/NAD-bd_sf"/>
</dbReference>
<dbReference type="EMBL" id="CP019948">
    <property type="protein sequence ID" value="ARN82358.1"/>
    <property type="molecule type" value="Genomic_DNA"/>
</dbReference>
<dbReference type="AlphaFoldDB" id="A0A1W6MXN1"/>
<keyword evidence="8" id="KW-1185">Reference proteome</keyword>
<dbReference type="PANTHER" id="PTHR46091">
    <property type="entry name" value="BLR7054 PROTEIN"/>
    <property type="match status" value="1"/>
</dbReference>
<dbReference type="OrthoDB" id="9774675at2"/>
<dbReference type="KEGG" id="mbry:B1812_16130"/>
<evidence type="ECO:0000313" key="8">
    <source>
        <dbReference type="Proteomes" id="UP000193978"/>
    </source>
</evidence>
<feature type="domain" description="Amine oxidase" evidence="6">
    <location>
        <begin position="13"/>
        <end position="305"/>
    </location>
</feature>
<keyword evidence="1" id="KW-0285">Flavoprotein</keyword>
<evidence type="ECO:0000256" key="5">
    <source>
        <dbReference type="ARBA" id="ARBA00023027"/>
    </source>
</evidence>
<dbReference type="SUPFAM" id="SSF51905">
    <property type="entry name" value="FAD/NAD(P)-binding domain"/>
    <property type="match status" value="1"/>
</dbReference>
<dbReference type="STRING" id="655015.B1812_16130"/>
<dbReference type="Proteomes" id="UP000193978">
    <property type="component" value="Chromosome"/>
</dbReference>
<evidence type="ECO:0000313" key="7">
    <source>
        <dbReference type="EMBL" id="ARN82358.1"/>
    </source>
</evidence>
<evidence type="ECO:0000256" key="4">
    <source>
        <dbReference type="ARBA" id="ARBA00022857"/>
    </source>
</evidence>
<keyword evidence="5" id="KW-0520">NAD</keyword>
<dbReference type="GO" id="GO:0016491">
    <property type="term" value="F:oxidoreductase activity"/>
    <property type="evidence" value="ECO:0007669"/>
    <property type="project" value="InterPro"/>
</dbReference>
<evidence type="ECO:0000256" key="1">
    <source>
        <dbReference type="ARBA" id="ARBA00022630"/>
    </source>
</evidence>